<reference evidence="13 14" key="1">
    <citation type="journal article" date="2021" name="Commun. Biol.">
        <title>The genome of Shorea leprosula (Dipterocarpaceae) highlights the ecological relevance of drought in aseasonal tropical rainforests.</title>
        <authorList>
            <person name="Ng K.K.S."/>
            <person name="Kobayashi M.J."/>
            <person name="Fawcett J.A."/>
            <person name="Hatakeyama M."/>
            <person name="Paape T."/>
            <person name="Ng C.H."/>
            <person name="Ang C.C."/>
            <person name="Tnah L.H."/>
            <person name="Lee C.T."/>
            <person name="Nishiyama T."/>
            <person name="Sese J."/>
            <person name="O'Brien M.J."/>
            <person name="Copetti D."/>
            <person name="Mohd Noor M.I."/>
            <person name="Ong R.C."/>
            <person name="Putra M."/>
            <person name="Sireger I.Z."/>
            <person name="Indrioko S."/>
            <person name="Kosugi Y."/>
            <person name="Izuno A."/>
            <person name="Isagi Y."/>
            <person name="Lee S.L."/>
            <person name="Shimizu K.K."/>
        </authorList>
    </citation>
    <scope>NUCLEOTIDE SEQUENCE [LARGE SCALE GENOMIC DNA]</scope>
    <source>
        <strain evidence="13">214</strain>
    </source>
</reference>
<dbReference type="GO" id="GO:0016020">
    <property type="term" value="C:membrane"/>
    <property type="evidence" value="ECO:0007669"/>
    <property type="project" value="UniProtKB-SubCell"/>
</dbReference>
<comment type="caution">
    <text evidence="13">The sequence shown here is derived from an EMBL/GenBank/DDBJ whole genome shotgun (WGS) entry which is preliminary data.</text>
</comment>
<gene>
    <name evidence="13" type="ORF">SLEP1_g16847</name>
</gene>
<evidence type="ECO:0000256" key="2">
    <source>
        <dbReference type="ARBA" id="ARBA00004370"/>
    </source>
</evidence>
<dbReference type="GO" id="GO:0016705">
    <property type="term" value="F:oxidoreductase activity, acting on paired donors, with incorporation or reduction of molecular oxygen"/>
    <property type="evidence" value="ECO:0007669"/>
    <property type="project" value="InterPro"/>
</dbReference>
<keyword evidence="14" id="KW-1185">Reference proteome</keyword>
<dbReference type="GO" id="GO:0004497">
    <property type="term" value="F:monooxygenase activity"/>
    <property type="evidence" value="ECO:0007669"/>
    <property type="project" value="UniProtKB-KW"/>
</dbReference>
<evidence type="ECO:0000256" key="1">
    <source>
        <dbReference type="ARBA" id="ARBA00001971"/>
    </source>
</evidence>
<evidence type="ECO:0008006" key="15">
    <source>
        <dbReference type="Google" id="ProtNLM"/>
    </source>
</evidence>
<dbReference type="InterPro" id="IPR036396">
    <property type="entry name" value="Cyt_P450_sf"/>
</dbReference>
<organism evidence="13 14">
    <name type="scientific">Rubroshorea leprosula</name>
    <dbReference type="NCBI Taxonomy" id="152421"/>
    <lineage>
        <taxon>Eukaryota</taxon>
        <taxon>Viridiplantae</taxon>
        <taxon>Streptophyta</taxon>
        <taxon>Embryophyta</taxon>
        <taxon>Tracheophyta</taxon>
        <taxon>Spermatophyta</taxon>
        <taxon>Magnoliopsida</taxon>
        <taxon>eudicotyledons</taxon>
        <taxon>Gunneridae</taxon>
        <taxon>Pentapetalae</taxon>
        <taxon>rosids</taxon>
        <taxon>malvids</taxon>
        <taxon>Malvales</taxon>
        <taxon>Dipterocarpaceae</taxon>
        <taxon>Rubroshorea</taxon>
    </lineage>
</organism>
<dbReference type="InterPro" id="IPR050651">
    <property type="entry name" value="Plant_Cytochrome_P450_Monoox"/>
</dbReference>
<dbReference type="SUPFAM" id="SSF48264">
    <property type="entry name" value="Cytochrome P450"/>
    <property type="match status" value="1"/>
</dbReference>
<sequence length="99" mass="10701">MGFLLSFSTTLTMGILASLLFICSFLALSRLSNAQKKRMPPQAGDASPLIRHLPLLGGPKPLHRTLGEMADKYGPVFTIKLGVNRALVVSDSEIAKEYA</sequence>
<dbReference type="PANTHER" id="PTHR47947">
    <property type="entry name" value="CYTOCHROME P450 82C3-RELATED"/>
    <property type="match status" value="1"/>
</dbReference>
<dbReference type="PANTHER" id="PTHR47947:SF26">
    <property type="entry name" value="CYTOCHROME P450"/>
    <property type="match status" value="1"/>
</dbReference>
<dbReference type="GO" id="GO:0005506">
    <property type="term" value="F:iron ion binding"/>
    <property type="evidence" value="ECO:0007669"/>
    <property type="project" value="InterPro"/>
</dbReference>
<dbReference type="GO" id="GO:0020037">
    <property type="term" value="F:heme binding"/>
    <property type="evidence" value="ECO:0007669"/>
    <property type="project" value="InterPro"/>
</dbReference>
<evidence type="ECO:0000256" key="5">
    <source>
        <dbReference type="ARBA" id="ARBA00022692"/>
    </source>
</evidence>
<name>A0AAV5J2R3_9ROSI</name>
<evidence type="ECO:0000256" key="10">
    <source>
        <dbReference type="ARBA" id="ARBA00023033"/>
    </source>
</evidence>
<keyword evidence="10" id="KW-0503">Monooxygenase</keyword>
<accession>A0AAV5J2R3</accession>
<dbReference type="AlphaFoldDB" id="A0AAV5J2R3"/>
<dbReference type="EMBL" id="BPVZ01000022">
    <property type="protein sequence ID" value="GKV04734.1"/>
    <property type="molecule type" value="Genomic_DNA"/>
</dbReference>
<evidence type="ECO:0000256" key="3">
    <source>
        <dbReference type="ARBA" id="ARBA00010617"/>
    </source>
</evidence>
<keyword evidence="4" id="KW-0349">Heme</keyword>
<keyword evidence="7 12" id="KW-1133">Transmembrane helix</keyword>
<evidence type="ECO:0000256" key="4">
    <source>
        <dbReference type="ARBA" id="ARBA00022617"/>
    </source>
</evidence>
<dbReference type="Proteomes" id="UP001054252">
    <property type="component" value="Unassembled WGS sequence"/>
</dbReference>
<comment type="cofactor">
    <cofactor evidence="1">
        <name>heme</name>
        <dbReference type="ChEBI" id="CHEBI:30413"/>
    </cofactor>
</comment>
<keyword evidence="6" id="KW-0479">Metal-binding</keyword>
<evidence type="ECO:0000256" key="12">
    <source>
        <dbReference type="SAM" id="Phobius"/>
    </source>
</evidence>
<dbReference type="InterPro" id="IPR001128">
    <property type="entry name" value="Cyt_P450"/>
</dbReference>
<keyword evidence="11 12" id="KW-0472">Membrane</keyword>
<evidence type="ECO:0000256" key="7">
    <source>
        <dbReference type="ARBA" id="ARBA00022989"/>
    </source>
</evidence>
<evidence type="ECO:0000256" key="8">
    <source>
        <dbReference type="ARBA" id="ARBA00023002"/>
    </source>
</evidence>
<evidence type="ECO:0000256" key="6">
    <source>
        <dbReference type="ARBA" id="ARBA00022723"/>
    </source>
</evidence>
<evidence type="ECO:0000256" key="11">
    <source>
        <dbReference type="ARBA" id="ARBA00023136"/>
    </source>
</evidence>
<protein>
    <recommendedName>
        <fullName evidence="15">Cytochrome P450</fullName>
    </recommendedName>
</protein>
<evidence type="ECO:0000313" key="13">
    <source>
        <dbReference type="EMBL" id="GKV04734.1"/>
    </source>
</evidence>
<evidence type="ECO:0000313" key="14">
    <source>
        <dbReference type="Proteomes" id="UP001054252"/>
    </source>
</evidence>
<comment type="subcellular location">
    <subcellularLocation>
        <location evidence="2">Membrane</location>
    </subcellularLocation>
</comment>
<dbReference type="Gene3D" id="1.10.630.10">
    <property type="entry name" value="Cytochrome P450"/>
    <property type="match status" value="1"/>
</dbReference>
<proteinExistence type="inferred from homology"/>
<feature type="transmembrane region" description="Helical" evidence="12">
    <location>
        <begin position="6"/>
        <end position="28"/>
    </location>
</feature>
<dbReference type="Pfam" id="PF00067">
    <property type="entry name" value="p450"/>
    <property type="match status" value="1"/>
</dbReference>
<evidence type="ECO:0000256" key="9">
    <source>
        <dbReference type="ARBA" id="ARBA00023004"/>
    </source>
</evidence>
<keyword evidence="9" id="KW-0408">Iron</keyword>
<comment type="similarity">
    <text evidence="3">Belongs to the cytochrome P450 family.</text>
</comment>
<keyword evidence="5 12" id="KW-0812">Transmembrane</keyword>
<keyword evidence="8" id="KW-0560">Oxidoreductase</keyword>